<keyword evidence="1" id="KW-0812">Transmembrane</keyword>
<keyword evidence="1" id="KW-0472">Membrane</keyword>
<keyword evidence="3" id="KW-1185">Reference proteome</keyword>
<proteinExistence type="predicted"/>
<accession>A0A165Q7I2</accession>
<evidence type="ECO:0000313" key="3">
    <source>
        <dbReference type="Proteomes" id="UP000076761"/>
    </source>
</evidence>
<feature type="transmembrane region" description="Helical" evidence="1">
    <location>
        <begin position="136"/>
        <end position="160"/>
    </location>
</feature>
<dbReference type="InParanoid" id="A0A165Q7I2"/>
<dbReference type="EMBL" id="KV425600">
    <property type="protein sequence ID" value="KZT22031.1"/>
    <property type="molecule type" value="Genomic_DNA"/>
</dbReference>
<feature type="transmembrane region" description="Helical" evidence="1">
    <location>
        <begin position="72"/>
        <end position="92"/>
    </location>
</feature>
<feature type="transmembrane region" description="Helical" evidence="1">
    <location>
        <begin position="104"/>
        <end position="124"/>
    </location>
</feature>
<evidence type="ECO:0000313" key="2">
    <source>
        <dbReference type="EMBL" id="KZT22031.1"/>
    </source>
</evidence>
<evidence type="ECO:0000256" key="1">
    <source>
        <dbReference type="SAM" id="Phobius"/>
    </source>
</evidence>
<reference evidence="2 3" key="1">
    <citation type="journal article" date="2016" name="Mol. Biol. Evol.">
        <title>Comparative Genomics of Early-Diverging Mushroom-Forming Fungi Provides Insights into the Origins of Lignocellulose Decay Capabilities.</title>
        <authorList>
            <person name="Nagy L.G."/>
            <person name="Riley R."/>
            <person name="Tritt A."/>
            <person name="Adam C."/>
            <person name="Daum C."/>
            <person name="Floudas D."/>
            <person name="Sun H."/>
            <person name="Yadav J.S."/>
            <person name="Pangilinan J."/>
            <person name="Larsson K.H."/>
            <person name="Matsuura K."/>
            <person name="Barry K."/>
            <person name="Labutti K."/>
            <person name="Kuo R."/>
            <person name="Ohm R.A."/>
            <person name="Bhattacharya S.S."/>
            <person name="Shirouzu T."/>
            <person name="Yoshinaga Y."/>
            <person name="Martin F.M."/>
            <person name="Grigoriev I.V."/>
            <person name="Hibbett D.S."/>
        </authorList>
    </citation>
    <scope>NUCLEOTIDE SEQUENCE [LARGE SCALE GENOMIC DNA]</scope>
    <source>
        <strain evidence="2 3">HHB14362 ss-1</strain>
    </source>
</reference>
<gene>
    <name evidence="2" type="ORF">NEOLEDRAFT_1138574</name>
</gene>
<sequence length="309" mass="35037">MWRSPPSHILWRGTLNLFFMVNWESEQEMVRDALAYSKIWPVFMGIYVYDFFLTLWFDWWLISGQIPFRWPYVSYLLGRYSTLVLFIVLITLKGGSYPNGCDARFHVLTIVIVLGNACASFNLAIRTVRIWQSQSIVLGIVTTFILVQWGVLLSGTIKFLRTQFDPQFGCFVIAPHSVQIMLVYSANLLVDVSVLVIGMIGLTRGGSDLRIWRLGDLSRILLTQGMLYFLVTSIVNAFSVVGSLHIRCDRLFNCSLQVFAALNLNTIMDIMLSVPAVVVSTMASCRCVTSLIWLYKVPNDTQCVGGRDQ</sequence>
<dbReference type="AlphaFoldDB" id="A0A165Q7I2"/>
<feature type="transmembrane region" description="Helical" evidence="1">
    <location>
        <begin position="39"/>
        <end position="60"/>
    </location>
</feature>
<feature type="transmembrane region" description="Helical" evidence="1">
    <location>
        <begin position="180"/>
        <end position="204"/>
    </location>
</feature>
<dbReference type="Proteomes" id="UP000076761">
    <property type="component" value="Unassembled WGS sequence"/>
</dbReference>
<keyword evidence="1" id="KW-1133">Transmembrane helix</keyword>
<organism evidence="2 3">
    <name type="scientific">Neolentinus lepideus HHB14362 ss-1</name>
    <dbReference type="NCBI Taxonomy" id="1314782"/>
    <lineage>
        <taxon>Eukaryota</taxon>
        <taxon>Fungi</taxon>
        <taxon>Dikarya</taxon>
        <taxon>Basidiomycota</taxon>
        <taxon>Agaricomycotina</taxon>
        <taxon>Agaricomycetes</taxon>
        <taxon>Gloeophyllales</taxon>
        <taxon>Gloeophyllaceae</taxon>
        <taxon>Neolentinus</taxon>
    </lineage>
</organism>
<feature type="transmembrane region" description="Helical" evidence="1">
    <location>
        <begin position="225"/>
        <end position="246"/>
    </location>
</feature>
<name>A0A165Q7I2_9AGAM</name>
<dbReference type="OrthoDB" id="2742220at2759"/>
<protein>
    <recommendedName>
        <fullName evidence="4">Integral membrane protein</fullName>
    </recommendedName>
</protein>
<evidence type="ECO:0008006" key="4">
    <source>
        <dbReference type="Google" id="ProtNLM"/>
    </source>
</evidence>